<reference evidence="1 2" key="1">
    <citation type="submission" date="2022-05" db="EMBL/GenBank/DDBJ databases">
        <title>Luteimonas sp. SX5, whole genome shotgun sequencing project.</title>
        <authorList>
            <person name="Zhao G."/>
            <person name="Shen L."/>
        </authorList>
    </citation>
    <scope>NUCLEOTIDE SEQUENCE [LARGE SCALE GENOMIC DNA]</scope>
    <source>
        <strain evidence="1 2">SX5</strain>
    </source>
</reference>
<name>A0ABT0MG34_9GAMM</name>
<accession>A0ABT0MG34</accession>
<dbReference type="Proteomes" id="UP001431217">
    <property type="component" value="Unassembled WGS sequence"/>
</dbReference>
<evidence type="ECO:0000313" key="1">
    <source>
        <dbReference type="EMBL" id="MCL1633813.1"/>
    </source>
</evidence>
<proteinExistence type="predicted"/>
<comment type="caution">
    <text evidence="1">The sequence shown here is derived from an EMBL/GenBank/DDBJ whole genome shotgun (WGS) entry which is preliminary data.</text>
</comment>
<sequence length="71" mass="7950">MKTIKISGWEPGFDKVAMNKLLRDEFGYSLNEAKSAVDKIVSNEPVALTVDHASLARITSELNRLRVKFEA</sequence>
<protein>
    <submittedName>
        <fullName evidence="1">Uncharacterized protein</fullName>
    </submittedName>
</protein>
<dbReference type="EMBL" id="JAMBEP010000001">
    <property type="protein sequence ID" value="MCL1633813.1"/>
    <property type="molecule type" value="Genomic_DNA"/>
</dbReference>
<evidence type="ECO:0000313" key="2">
    <source>
        <dbReference type="Proteomes" id="UP001431217"/>
    </source>
</evidence>
<dbReference type="Gene3D" id="3.30.1390.10">
    <property type="match status" value="1"/>
</dbReference>
<keyword evidence="2" id="KW-1185">Reference proteome</keyword>
<dbReference type="InterPro" id="IPR014719">
    <property type="entry name" value="Ribosomal_bL12_C/ClpS-like"/>
</dbReference>
<gene>
    <name evidence="1" type="ORF">M2650_04030</name>
</gene>
<organism evidence="1 2">
    <name type="scientific">Luteimonas galliterrae</name>
    <dbReference type="NCBI Taxonomy" id="2940486"/>
    <lineage>
        <taxon>Bacteria</taxon>
        <taxon>Pseudomonadati</taxon>
        <taxon>Pseudomonadota</taxon>
        <taxon>Gammaproteobacteria</taxon>
        <taxon>Lysobacterales</taxon>
        <taxon>Lysobacteraceae</taxon>
        <taxon>Luteimonas</taxon>
    </lineage>
</organism>